<keyword evidence="1" id="KW-0645">Protease</keyword>
<reference evidence="6 7" key="1">
    <citation type="submission" date="2017-09" db="EMBL/GenBank/DDBJ databases">
        <authorList>
            <person name="Ehlers B."/>
            <person name="Leendertz F.H."/>
        </authorList>
    </citation>
    <scope>NUCLEOTIDE SEQUENCE [LARGE SCALE GENOMIC DNA]</scope>
    <source>
        <strain evidence="6 7">CGMCC 1.10978</strain>
    </source>
</reference>
<dbReference type="SUPFAM" id="SSF52743">
    <property type="entry name" value="Subtilisin-like"/>
    <property type="match status" value="1"/>
</dbReference>
<dbReference type="AlphaFoldDB" id="A0A286D380"/>
<dbReference type="InterPro" id="IPR023828">
    <property type="entry name" value="Peptidase_S8_Ser-AS"/>
</dbReference>
<evidence type="ECO:0000313" key="6">
    <source>
        <dbReference type="EMBL" id="SOD53103.1"/>
    </source>
</evidence>
<dbReference type="PROSITE" id="PS00138">
    <property type="entry name" value="SUBTILASE_SER"/>
    <property type="match status" value="1"/>
</dbReference>
<gene>
    <name evidence="6" type="ORF">SAMN06296416_102239</name>
</gene>
<evidence type="ECO:0000313" key="7">
    <source>
        <dbReference type="Proteomes" id="UP000219374"/>
    </source>
</evidence>
<comment type="caution">
    <text evidence="4">Lacks conserved residue(s) required for the propagation of feature annotation.</text>
</comment>
<sequence>MVFSTTSGTGGYGWSAGTSMAAPHVSGVAALIIGKHGGELAPSEVARILRASADDLCKPGNDETFGAGHVNARKAVGH</sequence>
<evidence type="ECO:0000256" key="3">
    <source>
        <dbReference type="ARBA" id="ARBA00022825"/>
    </source>
</evidence>
<keyword evidence="2" id="KW-0378">Hydrolase</keyword>
<dbReference type="Pfam" id="PF00082">
    <property type="entry name" value="Peptidase_S8"/>
    <property type="match status" value="1"/>
</dbReference>
<protein>
    <submittedName>
        <fullName evidence="6">Subtilase family protein</fullName>
    </submittedName>
</protein>
<dbReference type="EMBL" id="OCND01000002">
    <property type="protein sequence ID" value="SOD53103.1"/>
    <property type="molecule type" value="Genomic_DNA"/>
</dbReference>
<feature type="domain" description="Peptidase S8/S53" evidence="5">
    <location>
        <begin position="5"/>
        <end position="68"/>
    </location>
</feature>
<dbReference type="Proteomes" id="UP000219374">
    <property type="component" value="Unassembled WGS sequence"/>
</dbReference>
<keyword evidence="7" id="KW-1185">Reference proteome</keyword>
<keyword evidence="3" id="KW-0720">Serine protease</keyword>
<dbReference type="InterPro" id="IPR036852">
    <property type="entry name" value="Peptidase_S8/S53_dom_sf"/>
</dbReference>
<evidence type="ECO:0000256" key="2">
    <source>
        <dbReference type="ARBA" id="ARBA00022801"/>
    </source>
</evidence>
<dbReference type="PROSITE" id="PS51892">
    <property type="entry name" value="SUBTILASE"/>
    <property type="match status" value="1"/>
</dbReference>
<name>A0A286D380_9GAMM</name>
<accession>A0A286D380</accession>
<dbReference type="GO" id="GO:0004252">
    <property type="term" value="F:serine-type endopeptidase activity"/>
    <property type="evidence" value="ECO:0007669"/>
    <property type="project" value="InterPro"/>
</dbReference>
<dbReference type="GO" id="GO:0006508">
    <property type="term" value="P:proteolysis"/>
    <property type="evidence" value="ECO:0007669"/>
    <property type="project" value="UniProtKB-KW"/>
</dbReference>
<organism evidence="6 7">
    <name type="scientific">Pseudoxanthomonas wuyuanensis</name>
    <dbReference type="NCBI Taxonomy" id="1073196"/>
    <lineage>
        <taxon>Bacteria</taxon>
        <taxon>Pseudomonadati</taxon>
        <taxon>Pseudomonadota</taxon>
        <taxon>Gammaproteobacteria</taxon>
        <taxon>Lysobacterales</taxon>
        <taxon>Lysobacteraceae</taxon>
        <taxon>Pseudoxanthomonas</taxon>
    </lineage>
</organism>
<evidence type="ECO:0000256" key="1">
    <source>
        <dbReference type="ARBA" id="ARBA00022670"/>
    </source>
</evidence>
<dbReference type="InterPro" id="IPR000209">
    <property type="entry name" value="Peptidase_S8/S53_dom"/>
</dbReference>
<proteinExistence type="inferred from homology"/>
<evidence type="ECO:0000259" key="5">
    <source>
        <dbReference type="Pfam" id="PF00082"/>
    </source>
</evidence>
<dbReference type="Gene3D" id="3.40.50.200">
    <property type="entry name" value="Peptidase S8/S53 domain"/>
    <property type="match status" value="1"/>
</dbReference>
<comment type="similarity">
    <text evidence="4">Belongs to the peptidase S8 family.</text>
</comment>
<evidence type="ECO:0000256" key="4">
    <source>
        <dbReference type="PROSITE-ProRule" id="PRU01240"/>
    </source>
</evidence>